<name>A0A6A0H6T6_HYAAZ</name>
<dbReference type="OrthoDB" id="6145874at2759"/>
<accession>A0A6A0H6T6</accession>
<dbReference type="Pfam" id="PF00147">
    <property type="entry name" value="Fibrinogen_C"/>
    <property type="match status" value="1"/>
</dbReference>
<dbReference type="AlphaFoldDB" id="A0A6A0H6T6"/>
<dbReference type="Proteomes" id="UP000711488">
    <property type="component" value="Unassembled WGS sequence"/>
</dbReference>
<comment type="caution">
    <text evidence="2">The sequence shown here is derived from an EMBL/GenBank/DDBJ whole genome shotgun (WGS) entry which is preliminary data.</text>
</comment>
<dbReference type="InterPro" id="IPR036056">
    <property type="entry name" value="Fibrinogen-like_C"/>
</dbReference>
<dbReference type="GO" id="GO:0005615">
    <property type="term" value="C:extracellular space"/>
    <property type="evidence" value="ECO:0007669"/>
    <property type="project" value="TreeGrafter"/>
</dbReference>
<dbReference type="InterPro" id="IPR050373">
    <property type="entry name" value="Fibrinogen_C-term_domain"/>
</dbReference>
<sequence>MAAKILYGSYRSERQDELVEHYHENLSYKAADVIYKAHASILLPGSQAPTLWVLVTRSFLLRLCATKSARWRSVRKTEHRHPYGGLDSAFGNEASFYALDLGEFKGNTTDAFSYHHGRPFTSNDRDNDLYGAGNCASYFSGGWWYEKLNASFITWWALENNTRVPLVLTSVTVRVKPSP</sequence>
<gene>
    <name evidence="2" type="ORF">HAZT_HAZT009370</name>
</gene>
<proteinExistence type="predicted"/>
<dbReference type="SMART" id="SM00186">
    <property type="entry name" value="FBG"/>
    <property type="match status" value="1"/>
</dbReference>
<protein>
    <recommendedName>
        <fullName evidence="1">Fibrinogen C-terminal domain-containing protein</fullName>
    </recommendedName>
</protein>
<dbReference type="SUPFAM" id="SSF56496">
    <property type="entry name" value="Fibrinogen C-terminal domain-like"/>
    <property type="match status" value="1"/>
</dbReference>
<evidence type="ECO:0000313" key="2">
    <source>
        <dbReference type="EMBL" id="KAA0201460.1"/>
    </source>
</evidence>
<dbReference type="EMBL" id="JQDR03005424">
    <property type="protein sequence ID" value="KAA0201460.1"/>
    <property type="molecule type" value="Genomic_DNA"/>
</dbReference>
<dbReference type="InterPro" id="IPR002181">
    <property type="entry name" value="Fibrinogen_a/b/g_C_dom"/>
</dbReference>
<dbReference type="InterPro" id="IPR014716">
    <property type="entry name" value="Fibrinogen_a/b/g_C_1"/>
</dbReference>
<evidence type="ECO:0000259" key="1">
    <source>
        <dbReference type="SMART" id="SM00186"/>
    </source>
</evidence>
<feature type="domain" description="Fibrinogen C-terminal" evidence="1">
    <location>
        <begin position="13"/>
        <end position="178"/>
    </location>
</feature>
<dbReference type="PANTHER" id="PTHR19143">
    <property type="entry name" value="FIBRINOGEN/TENASCIN/ANGIOPOEITIN"/>
    <property type="match status" value="1"/>
</dbReference>
<reference evidence="2" key="1">
    <citation type="submission" date="2014-08" db="EMBL/GenBank/DDBJ databases">
        <authorList>
            <person name="Murali S."/>
            <person name="Richards S."/>
            <person name="Bandaranaike D."/>
            <person name="Bellair M."/>
            <person name="Blankenburg K."/>
            <person name="Chao H."/>
            <person name="Dinh H."/>
            <person name="Doddapaneni H."/>
            <person name="Dugan-Rocha S."/>
            <person name="Elkadiri S."/>
            <person name="Gnanaolivu R."/>
            <person name="Hughes D."/>
            <person name="Lee S."/>
            <person name="Li M."/>
            <person name="Ming W."/>
            <person name="Munidasa M."/>
            <person name="Muniz J."/>
            <person name="Nguyen L."/>
            <person name="Osuji N."/>
            <person name="Pu L.-L."/>
            <person name="Puazo M."/>
            <person name="Skinner E."/>
            <person name="Qu C."/>
            <person name="Quiroz J."/>
            <person name="Raj R."/>
            <person name="Weissenberger G."/>
            <person name="Xin Y."/>
            <person name="Zou X."/>
            <person name="Han Y."/>
            <person name="Worley K."/>
            <person name="Muzny D."/>
            <person name="Gibbs R."/>
        </authorList>
    </citation>
    <scope>NUCLEOTIDE SEQUENCE</scope>
    <source>
        <strain evidence="2">HAZT.00-mixed</strain>
        <tissue evidence="2">Whole organism</tissue>
    </source>
</reference>
<reference evidence="2" key="3">
    <citation type="submission" date="2019-06" db="EMBL/GenBank/DDBJ databases">
        <authorList>
            <person name="Poynton C."/>
            <person name="Hasenbein S."/>
            <person name="Benoit J.B."/>
            <person name="Sepulveda M.S."/>
            <person name="Poelchau M.F."/>
            <person name="Murali S.C."/>
            <person name="Chen S."/>
            <person name="Glastad K.M."/>
            <person name="Werren J.H."/>
            <person name="Vineis J.H."/>
            <person name="Bowen J.L."/>
            <person name="Friedrich M."/>
            <person name="Jones J."/>
            <person name="Robertson H.M."/>
            <person name="Feyereisen R."/>
            <person name="Mechler-Hickson A."/>
            <person name="Mathers N."/>
            <person name="Lee C.E."/>
            <person name="Colbourne J.K."/>
            <person name="Biales A."/>
            <person name="Johnston J.S."/>
            <person name="Wellborn G.A."/>
            <person name="Rosendale A.J."/>
            <person name="Cridge A.G."/>
            <person name="Munoz-Torres M.C."/>
            <person name="Bain P.A."/>
            <person name="Manny A.R."/>
            <person name="Major K.M."/>
            <person name="Lambert F.N."/>
            <person name="Vulpe C.D."/>
            <person name="Tuck P."/>
            <person name="Blalock B.J."/>
            <person name="Lin Y.-Y."/>
            <person name="Smith M.E."/>
            <person name="Ochoa-Acuna H."/>
            <person name="Chen M.-J.M."/>
            <person name="Childers C.P."/>
            <person name="Qu J."/>
            <person name="Dugan S."/>
            <person name="Lee S.L."/>
            <person name="Chao H."/>
            <person name="Dinh H."/>
            <person name="Han Y."/>
            <person name="Doddapaneni H."/>
            <person name="Worley K.C."/>
            <person name="Muzny D.M."/>
            <person name="Gibbs R.A."/>
            <person name="Richards S."/>
        </authorList>
    </citation>
    <scope>NUCLEOTIDE SEQUENCE</scope>
    <source>
        <strain evidence="2">HAZT.00-mixed</strain>
        <tissue evidence="2">Whole organism</tissue>
    </source>
</reference>
<dbReference type="Gene3D" id="3.90.215.10">
    <property type="entry name" value="Gamma Fibrinogen, chain A, domain 1"/>
    <property type="match status" value="1"/>
</dbReference>
<organism evidence="2">
    <name type="scientific">Hyalella azteca</name>
    <name type="common">Amphipod</name>
    <dbReference type="NCBI Taxonomy" id="294128"/>
    <lineage>
        <taxon>Eukaryota</taxon>
        <taxon>Metazoa</taxon>
        <taxon>Ecdysozoa</taxon>
        <taxon>Arthropoda</taxon>
        <taxon>Crustacea</taxon>
        <taxon>Multicrustacea</taxon>
        <taxon>Malacostraca</taxon>
        <taxon>Eumalacostraca</taxon>
        <taxon>Peracarida</taxon>
        <taxon>Amphipoda</taxon>
        <taxon>Senticaudata</taxon>
        <taxon>Talitrida</taxon>
        <taxon>Talitroidea</taxon>
        <taxon>Hyalellidae</taxon>
        <taxon>Hyalella</taxon>
    </lineage>
</organism>
<reference evidence="2" key="2">
    <citation type="journal article" date="2018" name="Environ. Sci. Technol.">
        <title>The Toxicogenome of Hyalella azteca: A Model for Sediment Ecotoxicology and Evolutionary Toxicology.</title>
        <authorList>
            <person name="Poynton H.C."/>
            <person name="Hasenbein S."/>
            <person name="Benoit J.B."/>
            <person name="Sepulveda M.S."/>
            <person name="Poelchau M.F."/>
            <person name="Hughes D.S.T."/>
            <person name="Murali S.C."/>
            <person name="Chen S."/>
            <person name="Glastad K.M."/>
            <person name="Goodisman M.A.D."/>
            <person name="Werren J.H."/>
            <person name="Vineis J.H."/>
            <person name="Bowen J.L."/>
            <person name="Friedrich M."/>
            <person name="Jones J."/>
            <person name="Robertson H.M."/>
            <person name="Feyereisen R."/>
            <person name="Mechler-Hickson A."/>
            <person name="Mathers N."/>
            <person name="Lee C.E."/>
            <person name="Colbourne J.K."/>
            <person name="Biales A."/>
            <person name="Johnston J.S."/>
            <person name="Wellborn G.A."/>
            <person name="Rosendale A.J."/>
            <person name="Cridge A.G."/>
            <person name="Munoz-Torres M.C."/>
            <person name="Bain P.A."/>
            <person name="Manny A.R."/>
            <person name="Major K.M."/>
            <person name="Lambert F.N."/>
            <person name="Vulpe C.D."/>
            <person name="Tuck P."/>
            <person name="Blalock B.J."/>
            <person name="Lin Y.Y."/>
            <person name="Smith M.E."/>
            <person name="Ochoa-Acuna H."/>
            <person name="Chen M.M."/>
            <person name="Childers C.P."/>
            <person name="Qu J."/>
            <person name="Dugan S."/>
            <person name="Lee S.L."/>
            <person name="Chao H."/>
            <person name="Dinh H."/>
            <person name="Han Y."/>
            <person name="Doddapaneni H."/>
            <person name="Worley K.C."/>
            <person name="Muzny D.M."/>
            <person name="Gibbs R.A."/>
            <person name="Richards S."/>
        </authorList>
    </citation>
    <scope>NUCLEOTIDE SEQUENCE</scope>
    <source>
        <strain evidence="2">HAZT.00-mixed</strain>
        <tissue evidence="2">Whole organism</tissue>
    </source>
</reference>